<keyword evidence="3" id="KW-1185">Reference proteome</keyword>
<name>A0A4U1J9N2_9BACT</name>
<protein>
    <submittedName>
        <fullName evidence="2">Uncharacterized protein</fullName>
    </submittedName>
</protein>
<evidence type="ECO:0000313" key="2">
    <source>
        <dbReference type="EMBL" id="TKD05123.1"/>
    </source>
</evidence>
<proteinExistence type="predicted"/>
<feature type="region of interest" description="Disordered" evidence="1">
    <location>
        <begin position="1"/>
        <end position="43"/>
    </location>
</feature>
<feature type="compositionally biased region" description="Pro residues" evidence="1">
    <location>
        <begin position="14"/>
        <end position="42"/>
    </location>
</feature>
<sequence>MGQSSGLPHQVTEPPEPPEPPTPPVPPVPPEPPVPPVPPVPPGWQLACMPSMTHSKSEVHPQIVQSPVWHSLSRPHVSFTPQSLESLQPFGFEQSPEGHGPSFHSPSSS</sequence>
<evidence type="ECO:0000313" key="3">
    <source>
        <dbReference type="Proteomes" id="UP000309215"/>
    </source>
</evidence>
<evidence type="ECO:0000256" key="1">
    <source>
        <dbReference type="SAM" id="MobiDB-lite"/>
    </source>
</evidence>
<dbReference type="EMBL" id="SSMQ01000022">
    <property type="protein sequence ID" value="TKD05123.1"/>
    <property type="molecule type" value="Genomic_DNA"/>
</dbReference>
<feature type="compositionally biased region" description="Low complexity" evidence="1">
    <location>
        <begin position="95"/>
        <end position="109"/>
    </location>
</feature>
<gene>
    <name evidence="2" type="ORF">E8A74_21500</name>
</gene>
<comment type="caution">
    <text evidence="2">The sequence shown here is derived from an EMBL/GenBank/DDBJ whole genome shotgun (WGS) entry which is preliminary data.</text>
</comment>
<dbReference type="AlphaFoldDB" id="A0A4U1J9N2"/>
<reference evidence="2 3" key="1">
    <citation type="submission" date="2019-04" db="EMBL/GenBank/DDBJ databases">
        <authorList>
            <person name="Li Y."/>
            <person name="Wang J."/>
        </authorList>
    </citation>
    <scope>NUCLEOTIDE SEQUENCE [LARGE SCALE GENOMIC DNA]</scope>
    <source>
        <strain evidence="2 3">DSM 14668</strain>
    </source>
</reference>
<organism evidence="2 3">
    <name type="scientific">Polyangium fumosum</name>
    <dbReference type="NCBI Taxonomy" id="889272"/>
    <lineage>
        <taxon>Bacteria</taxon>
        <taxon>Pseudomonadati</taxon>
        <taxon>Myxococcota</taxon>
        <taxon>Polyangia</taxon>
        <taxon>Polyangiales</taxon>
        <taxon>Polyangiaceae</taxon>
        <taxon>Polyangium</taxon>
    </lineage>
</organism>
<dbReference type="Proteomes" id="UP000309215">
    <property type="component" value="Unassembled WGS sequence"/>
</dbReference>
<accession>A0A4U1J9N2</accession>
<feature type="region of interest" description="Disordered" evidence="1">
    <location>
        <begin position="84"/>
        <end position="109"/>
    </location>
</feature>